<keyword evidence="1" id="KW-0472">Membrane</keyword>
<dbReference type="Pfam" id="PF12263">
    <property type="entry name" value="DUF3611"/>
    <property type="match status" value="1"/>
</dbReference>
<protein>
    <recommendedName>
        <fullName evidence="4">DUF3611 family protein</fullName>
    </recommendedName>
</protein>
<dbReference type="PANTHER" id="PTHR34548:SF2">
    <property type="entry name" value="PROTEIN TIC 21, CHLOROPLASTIC"/>
    <property type="match status" value="1"/>
</dbReference>
<name>A0A1Z4JK47_LEPBY</name>
<dbReference type="EMBL" id="AP018203">
    <property type="protein sequence ID" value="BAY57106.1"/>
    <property type="molecule type" value="Genomic_DNA"/>
</dbReference>
<dbReference type="InterPro" id="IPR022051">
    <property type="entry name" value="DUF3611"/>
</dbReference>
<evidence type="ECO:0000256" key="1">
    <source>
        <dbReference type="SAM" id="Phobius"/>
    </source>
</evidence>
<organism evidence="2 3">
    <name type="scientific">Leptolyngbya boryana NIES-2135</name>
    <dbReference type="NCBI Taxonomy" id="1973484"/>
    <lineage>
        <taxon>Bacteria</taxon>
        <taxon>Bacillati</taxon>
        <taxon>Cyanobacteriota</taxon>
        <taxon>Cyanophyceae</taxon>
        <taxon>Leptolyngbyales</taxon>
        <taxon>Leptolyngbyaceae</taxon>
        <taxon>Leptolyngbya group</taxon>
        <taxon>Leptolyngbya</taxon>
    </lineage>
</organism>
<feature type="transmembrane region" description="Helical" evidence="1">
    <location>
        <begin position="152"/>
        <end position="181"/>
    </location>
</feature>
<gene>
    <name evidence="2" type="ORF">NIES2135_39700</name>
</gene>
<keyword evidence="3" id="KW-1185">Reference proteome</keyword>
<evidence type="ECO:0000313" key="2">
    <source>
        <dbReference type="EMBL" id="BAY57106.1"/>
    </source>
</evidence>
<dbReference type="AlphaFoldDB" id="A0A1Z4JK47"/>
<feature type="transmembrane region" description="Helical" evidence="1">
    <location>
        <begin position="108"/>
        <end position="132"/>
    </location>
</feature>
<keyword evidence="1" id="KW-0812">Transmembrane</keyword>
<sequence length="187" mass="20185">MARSDSSPTLREIANTFRFAGWFSFWFQLVLTVISGAILLFAAVSNRNPQGTNPTTGIGVVLTVCGILVLGFNMYWSLMKYVPIGRQLRSENPAARPKKAEAIQTIRIGLMASLVGTLLALLGAEAIVGLLFGKAVNQGFAGFVNVDPAKFIQPIDILVVQASINVILAQFAAISTSLWLLNKMSKQ</sequence>
<keyword evidence="1" id="KW-1133">Transmembrane helix</keyword>
<reference evidence="2 3" key="1">
    <citation type="submission" date="2017-06" db="EMBL/GenBank/DDBJ databases">
        <title>Genome sequencing of cyanobaciteial culture collection at National Institute for Environmental Studies (NIES).</title>
        <authorList>
            <person name="Hirose Y."/>
            <person name="Shimura Y."/>
            <person name="Fujisawa T."/>
            <person name="Nakamura Y."/>
            <person name="Kawachi M."/>
        </authorList>
    </citation>
    <scope>NUCLEOTIDE SEQUENCE [LARGE SCALE GENOMIC DNA]</scope>
    <source>
        <strain evidence="2 3">NIES-2135</strain>
    </source>
</reference>
<accession>A0A1Z4JK47</accession>
<evidence type="ECO:0008006" key="4">
    <source>
        <dbReference type="Google" id="ProtNLM"/>
    </source>
</evidence>
<evidence type="ECO:0000313" key="3">
    <source>
        <dbReference type="Proteomes" id="UP000217895"/>
    </source>
</evidence>
<dbReference type="Proteomes" id="UP000217895">
    <property type="component" value="Chromosome"/>
</dbReference>
<feature type="transmembrane region" description="Helical" evidence="1">
    <location>
        <begin position="56"/>
        <end position="76"/>
    </location>
</feature>
<dbReference type="PANTHER" id="PTHR34548">
    <property type="entry name" value="PROTEIN TIC 21, CHLOROPLASTIC"/>
    <property type="match status" value="1"/>
</dbReference>
<feature type="transmembrane region" description="Helical" evidence="1">
    <location>
        <begin position="21"/>
        <end position="44"/>
    </location>
</feature>
<proteinExistence type="predicted"/>